<dbReference type="Gene3D" id="3.40.50.150">
    <property type="entry name" value="Vaccinia Virus protein VP39"/>
    <property type="match status" value="1"/>
</dbReference>
<organism evidence="6 7">
    <name type="scientific">Fragilariopsis cylindrus CCMP1102</name>
    <dbReference type="NCBI Taxonomy" id="635003"/>
    <lineage>
        <taxon>Eukaryota</taxon>
        <taxon>Sar</taxon>
        <taxon>Stramenopiles</taxon>
        <taxon>Ochrophyta</taxon>
        <taxon>Bacillariophyta</taxon>
        <taxon>Bacillariophyceae</taxon>
        <taxon>Bacillariophycidae</taxon>
        <taxon>Bacillariales</taxon>
        <taxon>Bacillariaceae</taxon>
        <taxon>Fragilariopsis</taxon>
    </lineage>
</organism>
<dbReference type="CDD" id="cd02440">
    <property type="entry name" value="AdoMet_MTases"/>
    <property type="match status" value="1"/>
</dbReference>
<dbReference type="GO" id="GO:0008168">
    <property type="term" value="F:methyltransferase activity"/>
    <property type="evidence" value="ECO:0007669"/>
    <property type="project" value="UniProtKB-KW"/>
</dbReference>
<feature type="domain" description="PABS" evidence="5">
    <location>
        <begin position="1"/>
        <end position="169"/>
    </location>
</feature>
<proteinExistence type="inferred from homology"/>
<name>A0A1E7FSG0_9STRA</name>
<dbReference type="PROSITE" id="PS51006">
    <property type="entry name" value="PABS_2"/>
    <property type="match status" value="1"/>
</dbReference>
<reference evidence="6 7" key="1">
    <citation type="submission" date="2016-09" db="EMBL/GenBank/DDBJ databases">
        <title>Extensive genetic diversity and differential bi-allelic expression allows diatom success in the polar Southern Ocean.</title>
        <authorList>
            <consortium name="DOE Joint Genome Institute"/>
            <person name="Mock T."/>
            <person name="Otillar R.P."/>
            <person name="Strauss J."/>
            <person name="Dupont C."/>
            <person name="Frickenhaus S."/>
            <person name="Maumus F."/>
            <person name="Mcmullan M."/>
            <person name="Sanges R."/>
            <person name="Schmutz J."/>
            <person name="Toseland A."/>
            <person name="Valas R."/>
            <person name="Veluchamy A."/>
            <person name="Ward B.J."/>
            <person name="Allen A."/>
            <person name="Barry K."/>
            <person name="Falciatore A."/>
            <person name="Ferrante M."/>
            <person name="Fortunato A.E."/>
            <person name="Gloeckner G."/>
            <person name="Gruber A."/>
            <person name="Hipkin R."/>
            <person name="Janech M."/>
            <person name="Kroth P."/>
            <person name="Leese F."/>
            <person name="Lindquist E."/>
            <person name="Lyon B.R."/>
            <person name="Martin J."/>
            <person name="Mayer C."/>
            <person name="Parker M."/>
            <person name="Quesneville H."/>
            <person name="Raymond J."/>
            <person name="Uhlig C."/>
            <person name="Valentin K.U."/>
            <person name="Worden A.Z."/>
            <person name="Armbrust E.V."/>
            <person name="Bowler C."/>
            <person name="Green B."/>
            <person name="Moulton V."/>
            <person name="Van Oosterhout C."/>
            <person name="Grigoriev I."/>
        </authorList>
    </citation>
    <scope>NUCLEOTIDE SEQUENCE [LARGE SCALE GENOMIC DNA]</scope>
    <source>
        <strain evidence="6 7">CCMP1102</strain>
    </source>
</reference>
<dbReference type="AlphaFoldDB" id="A0A1E7FSG0"/>
<feature type="non-terminal residue" evidence="6">
    <location>
        <position position="169"/>
    </location>
</feature>
<evidence type="ECO:0000259" key="5">
    <source>
        <dbReference type="PROSITE" id="PS51006"/>
    </source>
</evidence>
<evidence type="ECO:0000256" key="3">
    <source>
        <dbReference type="ARBA" id="ARBA00023115"/>
    </source>
</evidence>
<feature type="active site" description="Proton acceptor" evidence="4">
    <location>
        <position position="129"/>
    </location>
</feature>
<gene>
    <name evidence="6" type="ORF">FRACYDRAFT_163202</name>
</gene>
<evidence type="ECO:0000256" key="4">
    <source>
        <dbReference type="PROSITE-ProRule" id="PRU00354"/>
    </source>
</evidence>
<dbReference type="OrthoDB" id="38125at2759"/>
<keyword evidence="2 4" id="KW-0808">Transferase</keyword>
<dbReference type="EMBL" id="KV784354">
    <property type="protein sequence ID" value="OEU21076.1"/>
    <property type="molecule type" value="Genomic_DNA"/>
</dbReference>
<dbReference type="GO" id="GO:0032259">
    <property type="term" value="P:methylation"/>
    <property type="evidence" value="ECO:0007669"/>
    <property type="project" value="UniProtKB-KW"/>
</dbReference>
<dbReference type="InterPro" id="IPR030374">
    <property type="entry name" value="PABS"/>
</dbReference>
<evidence type="ECO:0000256" key="1">
    <source>
        <dbReference type="ARBA" id="ARBA00007867"/>
    </source>
</evidence>
<dbReference type="PANTHER" id="PTHR43317">
    <property type="entry name" value="THERMOSPERMINE SYNTHASE ACAULIS5"/>
    <property type="match status" value="1"/>
</dbReference>
<sequence length="169" mass="18944">RMLFLDGILQSESSSEREYHEALVHAGMFSHADPKRVAIVGGAEGATLREVLKHKTVESVTMVEIDQELIDITKTYMPFMSDCIDYVGRSDNCFDDPVLDLVVEDAKEWFMDRSNKADKQEKFDVVIVDAMEPEASSAISKDLYDTAHLEAILNTLTDEGIMIIQIGRA</sequence>
<dbReference type="Pfam" id="PF01564">
    <property type="entry name" value="Spermine_synth"/>
    <property type="match status" value="1"/>
</dbReference>
<keyword evidence="3 4" id="KW-0620">Polyamine biosynthesis</keyword>
<feature type="non-terminal residue" evidence="6">
    <location>
        <position position="1"/>
    </location>
</feature>
<evidence type="ECO:0000313" key="6">
    <source>
        <dbReference type="EMBL" id="OEU21076.1"/>
    </source>
</evidence>
<dbReference type="Proteomes" id="UP000095751">
    <property type="component" value="Unassembled WGS sequence"/>
</dbReference>
<evidence type="ECO:0000256" key="2">
    <source>
        <dbReference type="ARBA" id="ARBA00022679"/>
    </source>
</evidence>
<comment type="similarity">
    <text evidence="1">Belongs to the spermidine/spermine synthase family.</text>
</comment>
<dbReference type="KEGG" id="fcy:FRACYDRAFT_163202"/>
<dbReference type="GO" id="GO:0006596">
    <property type="term" value="P:polyamine biosynthetic process"/>
    <property type="evidence" value="ECO:0007669"/>
    <property type="project" value="UniProtKB-UniRule"/>
</dbReference>
<protein>
    <submittedName>
        <fullName evidence="6">S-adenosyl-L-methionine-dependent methyltransferase</fullName>
    </submittedName>
</protein>
<keyword evidence="6" id="KW-0489">Methyltransferase</keyword>
<dbReference type="InterPro" id="IPR029063">
    <property type="entry name" value="SAM-dependent_MTases_sf"/>
</dbReference>
<dbReference type="PANTHER" id="PTHR43317:SF1">
    <property type="entry name" value="THERMOSPERMINE SYNTHASE ACAULIS5"/>
    <property type="match status" value="1"/>
</dbReference>
<dbReference type="InParanoid" id="A0A1E7FSG0"/>
<accession>A0A1E7FSG0</accession>
<keyword evidence="7" id="KW-1185">Reference proteome</keyword>
<evidence type="ECO:0000313" key="7">
    <source>
        <dbReference type="Proteomes" id="UP000095751"/>
    </source>
</evidence>
<dbReference type="SUPFAM" id="SSF53335">
    <property type="entry name" value="S-adenosyl-L-methionine-dependent methyltransferases"/>
    <property type="match status" value="1"/>
</dbReference>